<evidence type="ECO:0000313" key="3">
    <source>
        <dbReference type="Proteomes" id="UP001169006"/>
    </source>
</evidence>
<comment type="caution">
    <text evidence="2">The sequence shown here is derived from an EMBL/GenBank/DDBJ whole genome shotgun (WGS) entry which is preliminary data.</text>
</comment>
<reference evidence="2" key="1">
    <citation type="journal article" date="2015" name="Int. J. Syst. Evol. Microbiol.">
        <title>Rhizobium oryzicola sp. nov., potential plant-growth-promoting endophytic bacteria isolated from rice roots.</title>
        <authorList>
            <person name="Zhang X.X."/>
            <person name="Gao J.S."/>
            <person name="Cao Y.H."/>
            <person name="Sheirdil R.A."/>
            <person name="Wang X.C."/>
            <person name="Zhang L."/>
        </authorList>
    </citation>
    <scope>NUCLEOTIDE SEQUENCE</scope>
    <source>
        <strain evidence="2">05753</strain>
    </source>
</reference>
<reference evidence="2" key="2">
    <citation type="submission" date="2023-07" db="EMBL/GenBank/DDBJ databases">
        <authorList>
            <person name="Sun H."/>
        </authorList>
    </citation>
    <scope>NUCLEOTIDE SEQUENCE</scope>
    <source>
        <strain evidence="2">05753</strain>
    </source>
</reference>
<dbReference type="PROSITE" id="PS51257">
    <property type="entry name" value="PROKAR_LIPOPROTEIN"/>
    <property type="match status" value="1"/>
</dbReference>
<feature type="chain" id="PRO_5046784109" description="Lipoprotein" evidence="1">
    <location>
        <begin position="22"/>
        <end position="119"/>
    </location>
</feature>
<keyword evidence="1" id="KW-0732">Signal</keyword>
<keyword evidence="3" id="KW-1185">Reference proteome</keyword>
<evidence type="ECO:0000256" key="1">
    <source>
        <dbReference type="SAM" id="SignalP"/>
    </source>
</evidence>
<name>A0ABT8SSI9_9HYPH</name>
<protein>
    <recommendedName>
        <fullName evidence="4">Lipoprotein</fullName>
    </recommendedName>
</protein>
<dbReference type="Proteomes" id="UP001169006">
    <property type="component" value="Unassembled WGS sequence"/>
</dbReference>
<gene>
    <name evidence="2" type="ORF">Q2T52_04590</name>
</gene>
<organism evidence="2 3">
    <name type="scientific">Rhizobium oryzicola</name>
    <dbReference type="NCBI Taxonomy" id="1232668"/>
    <lineage>
        <taxon>Bacteria</taxon>
        <taxon>Pseudomonadati</taxon>
        <taxon>Pseudomonadota</taxon>
        <taxon>Alphaproteobacteria</taxon>
        <taxon>Hyphomicrobiales</taxon>
        <taxon>Rhizobiaceae</taxon>
        <taxon>Rhizobium/Agrobacterium group</taxon>
        <taxon>Rhizobium</taxon>
    </lineage>
</organism>
<accession>A0ABT8SSI9</accession>
<feature type="signal peptide" evidence="1">
    <location>
        <begin position="1"/>
        <end position="21"/>
    </location>
</feature>
<sequence>MIKRLFALAAMAGVLSACTTAAITPATSPIEMRWKGKSAGAFFARYSPPYSDVTSSSQTVYNWRGGFKRIKTQSGGSANVSCSAQITVDTEYRITSIQVVGDRPGAKGPSYCTELLTQD</sequence>
<evidence type="ECO:0008006" key="4">
    <source>
        <dbReference type="Google" id="ProtNLM"/>
    </source>
</evidence>
<proteinExistence type="predicted"/>
<dbReference type="EMBL" id="JAUKWQ010000001">
    <property type="protein sequence ID" value="MDO1581367.1"/>
    <property type="molecule type" value="Genomic_DNA"/>
</dbReference>
<dbReference type="RefSeq" id="WP_302075478.1">
    <property type="nucleotide sequence ID" value="NZ_JAUKWQ010000001.1"/>
</dbReference>
<evidence type="ECO:0000313" key="2">
    <source>
        <dbReference type="EMBL" id="MDO1581367.1"/>
    </source>
</evidence>